<keyword evidence="1" id="KW-0812">Transmembrane</keyword>
<dbReference type="RefSeq" id="WP_127682940.1">
    <property type="nucleotide sequence ID" value="NZ_SACM01000002.1"/>
</dbReference>
<accession>A0A3S2UI15</accession>
<proteinExistence type="predicted"/>
<evidence type="ECO:0000256" key="1">
    <source>
        <dbReference type="SAM" id="Phobius"/>
    </source>
</evidence>
<organism evidence="2 3">
    <name type="scientific">Inhella crocodyli</name>
    <dbReference type="NCBI Taxonomy" id="2499851"/>
    <lineage>
        <taxon>Bacteria</taxon>
        <taxon>Pseudomonadati</taxon>
        <taxon>Pseudomonadota</taxon>
        <taxon>Betaproteobacteria</taxon>
        <taxon>Burkholderiales</taxon>
        <taxon>Sphaerotilaceae</taxon>
        <taxon>Inhella</taxon>
    </lineage>
</organism>
<name>A0A3S2UI15_9BURK</name>
<keyword evidence="3" id="KW-1185">Reference proteome</keyword>
<dbReference type="Proteomes" id="UP000288587">
    <property type="component" value="Unassembled WGS sequence"/>
</dbReference>
<keyword evidence="1" id="KW-0472">Membrane</keyword>
<feature type="transmembrane region" description="Helical" evidence="1">
    <location>
        <begin position="70"/>
        <end position="92"/>
    </location>
</feature>
<dbReference type="AlphaFoldDB" id="A0A3S2UI15"/>
<reference evidence="2 3" key="1">
    <citation type="submission" date="2019-01" db="EMBL/GenBank/DDBJ databases">
        <authorList>
            <person name="Chen W.-M."/>
        </authorList>
    </citation>
    <scope>NUCLEOTIDE SEQUENCE [LARGE SCALE GENOMIC DNA]</scope>
    <source>
        <strain evidence="2 3">CCP-18</strain>
    </source>
</reference>
<feature type="transmembrane region" description="Helical" evidence="1">
    <location>
        <begin position="28"/>
        <end position="49"/>
    </location>
</feature>
<protein>
    <submittedName>
        <fullName evidence="2">Uncharacterized protein</fullName>
    </submittedName>
</protein>
<evidence type="ECO:0000313" key="3">
    <source>
        <dbReference type="Proteomes" id="UP000288587"/>
    </source>
</evidence>
<keyword evidence="1" id="KW-1133">Transmembrane helix</keyword>
<sequence>MSRLAQHLLLAVALSALALTARVLTQLPWATLAVLLGAGVVAQGFAAWRPAPPAVYGLSQPSRWALAGGWVLRALIGSALLCALLAAGLWGLGAAGAAPDWHAAVAASRQWLTGFL</sequence>
<evidence type="ECO:0000313" key="2">
    <source>
        <dbReference type="EMBL" id="RVT86445.1"/>
    </source>
</evidence>
<dbReference type="EMBL" id="SACM01000002">
    <property type="protein sequence ID" value="RVT86445.1"/>
    <property type="molecule type" value="Genomic_DNA"/>
</dbReference>
<comment type="caution">
    <text evidence="2">The sequence shown here is derived from an EMBL/GenBank/DDBJ whole genome shotgun (WGS) entry which is preliminary data.</text>
</comment>
<gene>
    <name evidence="2" type="ORF">EOD73_10560</name>
</gene>